<name>A0A7N0SW54_KALFE</name>
<organism evidence="3 4">
    <name type="scientific">Kalanchoe fedtschenkoi</name>
    <name type="common">Lavender scallops</name>
    <name type="synonym">South American air plant</name>
    <dbReference type="NCBI Taxonomy" id="63787"/>
    <lineage>
        <taxon>Eukaryota</taxon>
        <taxon>Viridiplantae</taxon>
        <taxon>Streptophyta</taxon>
        <taxon>Embryophyta</taxon>
        <taxon>Tracheophyta</taxon>
        <taxon>Spermatophyta</taxon>
        <taxon>Magnoliopsida</taxon>
        <taxon>eudicotyledons</taxon>
        <taxon>Gunneridae</taxon>
        <taxon>Pentapetalae</taxon>
        <taxon>Saxifragales</taxon>
        <taxon>Crassulaceae</taxon>
        <taxon>Kalanchoe</taxon>
    </lineage>
</organism>
<feature type="region of interest" description="Disordered" evidence="2">
    <location>
        <begin position="249"/>
        <end position="292"/>
    </location>
</feature>
<evidence type="ECO:0000313" key="3">
    <source>
        <dbReference type="EnsemblPlants" id="Kaladp0008s0839.1.v1.1"/>
    </source>
</evidence>
<dbReference type="Proteomes" id="UP000594263">
    <property type="component" value="Unplaced"/>
</dbReference>
<accession>A0A7N0SW54</accession>
<protein>
    <submittedName>
        <fullName evidence="3">Uncharacterized protein</fullName>
    </submittedName>
</protein>
<keyword evidence="4" id="KW-1185">Reference proteome</keyword>
<evidence type="ECO:0000313" key="4">
    <source>
        <dbReference type="Proteomes" id="UP000594263"/>
    </source>
</evidence>
<dbReference type="Gramene" id="Kaladp0008s0839.1.v1.1">
    <property type="protein sequence ID" value="Kaladp0008s0839.1.v1.1"/>
    <property type="gene ID" value="Kaladp0008s0839.v1.1"/>
</dbReference>
<dbReference type="PANTHER" id="PTHR34380">
    <property type="entry name" value="BNAA03G12380D PROTEIN"/>
    <property type="match status" value="1"/>
</dbReference>
<dbReference type="EnsemblPlants" id="Kaladp0008s0839.1.v1.1">
    <property type="protein sequence ID" value="Kaladp0008s0839.1.v1.1"/>
    <property type="gene ID" value="Kaladp0008s0839.v1.1"/>
</dbReference>
<reference evidence="3" key="1">
    <citation type="submission" date="2021-01" db="UniProtKB">
        <authorList>
            <consortium name="EnsemblPlants"/>
        </authorList>
    </citation>
    <scope>IDENTIFICATION</scope>
</reference>
<feature type="coiled-coil region" evidence="1">
    <location>
        <begin position="57"/>
        <end position="175"/>
    </location>
</feature>
<dbReference type="PANTHER" id="PTHR34380:SF1">
    <property type="entry name" value="OS01G0221300 PROTEIN"/>
    <property type="match status" value="1"/>
</dbReference>
<evidence type="ECO:0000256" key="1">
    <source>
        <dbReference type="SAM" id="Coils"/>
    </source>
</evidence>
<keyword evidence="1" id="KW-0175">Coiled coil</keyword>
<proteinExistence type="predicted"/>
<sequence length="292" mass="32848">MRRFVQSLDLSDEDASYTIGQLMGHLQVTLDWQEYEKVGGLLQRREERIRGEAAAEAEKQVSTVMEFKEKMARLQRDLAGVEGRHAELVKLNVTAEERLAEVEKEKRGVVEENGRLREEDRELRRAEEAGRVRVLELEIQAEVEEILRERAEEEREAAENRCKELVLRISKLEKQNILLMSRSSCAAEASRCLSSAQIRACGQNGNVVEGSDSRTPVANGSGNVIHISDSEDDMCDPPSIKRKRLTLISKENRNLAKSAPPIGKDTSQHQPSQQDRETTPPSRVVSIHSGPS</sequence>
<dbReference type="AlphaFoldDB" id="A0A7N0SW54"/>
<evidence type="ECO:0000256" key="2">
    <source>
        <dbReference type="SAM" id="MobiDB-lite"/>
    </source>
</evidence>